<dbReference type="InterPro" id="IPR015943">
    <property type="entry name" value="WD40/YVTN_repeat-like_dom_sf"/>
</dbReference>
<dbReference type="GeneID" id="20669622"/>
<evidence type="ECO:0000313" key="6">
    <source>
        <dbReference type="Proteomes" id="UP000030671"/>
    </source>
</evidence>
<dbReference type="HOGENOM" id="CLU_019415_0_0_1"/>
<name>W4KKQ7_HETIT</name>
<dbReference type="InterPro" id="IPR052416">
    <property type="entry name" value="GTF3C_component"/>
</dbReference>
<feature type="compositionally biased region" description="Acidic residues" evidence="4">
    <location>
        <begin position="47"/>
        <end position="70"/>
    </location>
</feature>
<evidence type="ECO:0000256" key="1">
    <source>
        <dbReference type="ARBA" id="ARBA00004123"/>
    </source>
</evidence>
<sequence length="786" mass="85938">MSRSLRPRRSRPNYASLFQYEDEDKDGAGPSVPRHTDREYNSGNGYAEDEEEEASEEEVDELVGLDDAPENEYHGPEPEDQAIPAPGGRRGKGKAPTRQPKRQPTAPPGLSRPARQMYTLPVPSVSHRHKAIPIFHREKCVERLTRPPVLFGANETVPTNSFTSDPAVTGRLNKAWGYSIGPGPLWELLEDRGWYKEAVEPEGGEEKEENRRPRVYPELIIEDSGSSLDTEEAALYLPSDPSANEPLRASPRVACLVGPFGSQAKLDLDTFSIVNLSEYIPESRSHMFHAGAPVWGLDWCPIHPEDRPHCSYKQYLAVGPFPTPAHSPTIGVRVSRPSPACIQIWSLGPARVAQNTNADELQAEDERGEMKCEIVLCIDSGPAYELKWCPLPSHDRLSDPKTAGPRRLGLLAGTFEDGSVSIYAVPYPPDLPVAQGSPSGPKYVKISEPLLRIELEETMCWTLEWANSEVMAVGCTNGALAVYNIGDALRGTRNPLEGILPTHYILAHQSAVRALSWVRAPMLSASKRHFMAEDPTVIASGGYDGVECLTDIRELTANTMNRTRDVINSIPFSPYAGGPVTIDHENIVKSYSASPSMLGRGHTLMEPGGPVWTASASDYHPQLAVGSADGCCRTTNMLRSTRRGGSVPFLMHKVFQLDYSRKSRTFRMLERFLPEEIPDRSSAAVRTRKGGPAPPAGTGAWPTEVGVVRVAWNSAGGLARAPLLASATAAGLCRVDYLDGRWMRDKMPYGGVQGIRKEGDGMDVDGVDEDGEEDGEDDGEEDGDSD</sequence>
<feature type="region of interest" description="Disordered" evidence="4">
    <location>
        <begin position="750"/>
        <end position="786"/>
    </location>
</feature>
<dbReference type="KEGG" id="hir:HETIRDRAFT_308839"/>
<keyword evidence="3" id="KW-0539">Nucleus</keyword>
<dbReference type="FunCoup" id="W4KKQ7">
    <property type="interactions" value="2"/>
</dbReference>
<dbReference type="PANTHER" id="PTHR15052:SF2">
    <property type="entry name" value="GENERAL TRANSCRIPTION FACTOR 3C POLYPEPTIDE 2"/>
    <property type="match status" value="1"/>
</dbReference>
<feature type="compositionally biased region" description="Basic residues" evidence="4">
    <location>
        <begin position="89"/>
        <end position="101"/>
    </location>
</feature>
<dbReference type="EMBL" id="KI925455">
    <property type="protein sequence ID" value="ETW86274.1"/>
    <property type="molecule type" value="Genomic_DNA"/>
</dbReference>
<dbReference type="AlphaFoldDB" id="W4KKQ7"/>
<dbReference type="eggNOG" id="ENOG502RAA6">
    <property type="taxonomic scope" value="Eukaryota"/>
</dbReference>
<dbReference type="Proteomes" id="UP000030671">
    <property type="component" value="Unassembled WGS sequence"/>
</dbReference>
<gene>
    <name evidence="5" type="ORF">HETIRDRAFT_308839</name>
</gene>
<feature type="region of interest" description="Disordered" evidence="4">
    <location>
        <begin position="1"/>
        <end position="115"/>
    </location>
</feature>
<evidence type="ECO:0000256" key="3">
    <source>
        <dbReference type="ARBA" id="ARBA00023242"/>
    </source>
</evidence>
<dbReference type="Gene3D" id="2.130.10.10">
    <property type="entry name" value="YVTN repeat-like/Quinoprotein amine dehydrogenase"/>
    <property type="match status" value="1"/>
</dbReference>
<dbReference type="OrthoDB" id="4703at2759"/>
<evidence type="ECO:0000256" key="4">
    <source>
        <dbReference type="SAM" id="MobiDB-lite"/>
    </source>
</evidence>
<dbReference type="STRING" id="747525.W4KKQ7"/>
<dbReference type="SUPFAM" id="SSF50978">
    <property type="entry name" value="WD40 repeat-like"/>
    <property type="match status" value="1"/>
</dbReference>
<dbReference type="GO" id="GO:0006383">
    <property type="term" value="P:transcription by RNA polymerase III"/>
    <property type="evidence" value="ECO:0007669"/>
    <property type="project" value="TreeGrafter"/>
</dbReference>
<organism evidence="5 6">
    <name type="scientific">Heterobasidion irregulare (strain TC 32-1)</name>
    <dbReference type="NCBI Taxonomy" id="747525"/>
    <lineage>
        <taxon>Eukaryota</taxon>
        <taxon>Fungi</taxon>
        <taxon>Dikarya</taxon>
        <taxon>Basidiomycota</taxon>
        <taxon>Agaricomycotina</taxon>
        <taxon>Agaricomycetes</taxon>
        <taxon>Russulales</taxon>
        <taxon>Bondarzewiaceae</taxon>
        <taxon>Heterobasidion</taxon>
        <taxon>Heterobasidion annosum species complex</taxon>
    </lineage>
</organism>
<protein>
    <submittedName>
        <fullName evidence="5">Uncharacterized protein</fullName>
    </submittedName>
</protein>
<evidence type="ECO:0000313" key="5">
    <source>
        <dbReference type="EMBL" id="ETW86274.1"/>
    </source>
</evidence>
<comment type="subcellular location">
    <subcellularLocation>
        <location evidence="1">Nucleus</location>
    </subcellularLocation>
</comment>
<dbReference type="GO" id="GO:0005634">
    <property type="term" value="C:nucleus"/>
    <property type="evidence" value="ECO:0007669"/>
    <property type="project" value="UniProtKB-SubCell"/>
</dbReference>
<accession>W4KKQ7</accession>
<dbReference type="InParanoid" id="W4KKQ7"/>
<proteinExistence type="predicted"/>
<feature type="compositionally biased region" description="Acidic residues" evidence="4">
    <location>
        <begin position="761"/>
        <end position="786"/>
    </location>
</feature>
<feature type="compositionally biased region" description="Basic residues" evidence="4">
    <location>
        <begin position="1"/>
        <end position="11"/>
    </location>
</feature>
<dbReference type="GO" id="GO:0000127">
    <property type="term" value="C:transcription factor TFIIIC complex"/>
    <property type="evidence" value="ECO:0007669"/>
    <property type="project" value="TreeGrafter"/>
</dbReference>
<dbReference type="PANTHER" id="PTHR15052">
    <property type="entry name" value="RNA POLYMERASE III TRANSCRIPTION INITIATION FACTOR COMPLEX SUBUNIT"/>
    <property type="match status" value="1"/>
</dbReference>
<dbReference type="InterPro" id="IPR036322">
    <property type="entry name" value="WD40_repeat_dom_sf"/>
</dbReference>
<evidence type="ECO:0000256" key="2">
    <source>
        <dbReference type="ARBA" id="ARBA00023163"/>
    </source>
</evidence>
<keyword evidence="2" id="KW-0804">Transcription</keyword>
<keyword evidence="6" id="KW-1185">Reference proteome</keyword>
<dbReference type="RefSeq" id="XP_009543030.1">
    <property type="nucleotide sequence ID" value="XM_009544735.1"/>
</dbReference>
<reference evidence="5 6" key="1">
    <citation type="journal article" date="2012" name="New Phytol.">
        <title>Insight into trade-off between wood decay and parasitism from the genome of a fungal forest pathogen.</title>
        <authorList>
            <person name="Olson A."/>
            <person name="Aerts A."/>
            <person name="Asiegbu F."/>
            <person name="Belbahri L."/>
            <person name="Bouzid O."/>
            <person name="Broberg A."/>
            <person name="Canback B."/>
            <person name="Coutinho P.M."/>
            <person name="Cullen D."/>
            <person name="Dalman K."/>
            <person name="Deflorio G."/>
            <person name="van Diepen L.T."/>
            <person name="Dunand C."/>
            <person name="Duplessis S."/>
            <person name="Durling M."/>
            <person name="Gonthier P."/>
            <person name="Grimwood J."/>
            <person name="Fossdal C.G."/>
            <person name="Hansson D."/>
            <person name="Henrissat B."/>
            <person name="Hietala A."/>
            <person name="Himmelstrand K."/>
            <person name="Hoffmeister D."/>
            <person name="Hogberg N."/>
            <person name="James T.Y."/>
            <person name="Karlsson M."/>
            <person name="Kohler A."/>
            <person name="Kues U."/>
            <person name="Lee Y.H."/>
            <person name="Lin Y.C."/>
            <person name="Lind M."/>
            <person name="Lindquist E."/>
            <person name="Lombard V."/>
            <person name="Lucas S."/>
            <person name="Lunden K."/>
            <person name="Morin E."/>
            <person name="Murat C."/>
            <person name="Park J."/>
            <person name="Raffaello T."/>
            <person name="Rouze P."/>
            <person name="Salamov A."/>
            <person name="Schmutz J."/>
            <person name="Solheim H."/>
            <person name="Stahlberg J."/>
            <person name="Velez H."/>
            <person name="de Vries R.P."/>
            <person name="Wiebenga A."/>
            <person name="Woodward S."/>
            <person name="Yakovlev I."/>
            <person name="Garbelotto M."/>
            <person name="Martin F."/>
            <person name="Grigoriev I.V."/>
            <person name="Stenlid J."/>
        </authorList>
    </citation>
    <scope>NUCLEOTIDE SEQUENCE [LARGE SCALE GENOMIC DNA]</scope>
    <source>
        <strain evidence="5 6">TC 32-1</strain>
    </source>
</reference>